<dbReference type="OrthoDB" id="2646866at2759"/>
<name>A0A9P6ZZH9_9AGAM</name>
<protein>
    <submittedName>
        <fullName evidence="1">Uncharacterized protein</fullName>
    </submittedName>
</protein>
<gene>
    <name evidence="1" type="ORF">EV702DRAFT_1195053</name>
</gene>
<dbReference type="EMBL" id="JABBWD010000011">
    <property type="protein sequence ID" value="KAG1779680.1"/>
    <property type="molecule type" value="Genomic_DNA"/>
</dbReference>
<accession>A0A9P6ZZH9</accession>
<keyword evidence="2" id="KW-1185">Reference proteome</keyword>
<comment type="caution">
    <text evidence="1">The sequence shown here is derived from an EMBL/GenBank/DDBJ whole genome shotgun (WGS) entry which is preliminary data.</text>
</comment>
<evidence type="ECO:0000313" key="2">
    <source>
        <dbReference type="Proteomes" id="UP000714275"/>
    </source>
</evidence>
<dbReference type="Proteomes" id="UP000714275">
    <property type="component" value="Unassembled WGS sequence"/>
</dbReference>
<sequence length="258" mass="28563">MSQQRATDGLGFAEDGTRLFISSIEQHGIFSQRAYLMALAGLTAGCGAGHQPGSSDGCYSSSLGPNDFSSNQRQWTSCLTKIPPKFNLVKMQQSLGQTQTFNLPGNIINLNLRIEITGNVDQKSEHAAGVAGVGCLDTIIVNSQSLSNTRKFDVEKDLASTENEEAPLRLPECNHERHKEESIAKLKEQLRLAELGCSRLQVQFQVYRLHWLEECHQARILDEYAPIGIDTCSPHQIQWDAPSPIQSDYNDEFEGIAK</sequence>
<reference evidence="1" key="1">
    <citation type="journal article" date="2020" name="New Phytol.">
        <title>Comparative genomics reveals dynamic genome evolution in host specialist ectomycorrhizal fungi.</title>
        <authorList>
            <person name="Lofgren L.A."/>
            <person name="Nguyen N.H."/>
            <person name="Vilgalys R."/>
            <person name="Ruytinx J."/>
            <person name="Liao H.L."/>
            <person name="Branco S."/>
            <person name="Kuo A."/>
            <person name="LaButti K."/>
            <person name="Lipzen A."/>
            <person name="Andreopoulos W."/>
            <person name="Pangilinan J."/>
            <person name="Riley R."/>
            <person name="Hundley H."/>
            <person name="Na H."/>
            <person name="Barry K."/>
            <person name="Grigoriev I.V."/>
            <person name="Stajich J.E."/>
            <person name="Kennedy P.G."/>
        </authorList>
    </citation>
    <scope>NUCLEOTIDE SEQUENCE</scope>
    <source>
        <strain evidence="1">DOB743</strain>
    </source>
</reference>
<organism evidence="1 2">
    <name type="scientific">Suillus placidus</name>
    <dbReference type="NCBI Taxonomy" id="48579"/>
    <lineage>
        <taxon>Eukaryota</taxon>
        <taxon>Fungi</taxon>
        <taxon>Dikarya</taxon>
        <taxon>Basidiomycota</taxon>
        <taxon>Agaricomycotina</taxon>
        <taxon>Agaricomycetes</taxon>
        <taxon>Agaricomycetidae</taxon>
        <taxon>Boletales</taxon>
        <taxon>Suillineae</taxon>
        <taxon>Suillaceae</taxon>
        <taxon>Suillus</taxon>
    </lineage>
</organism>
<proteinExistence type="predicted"/>
<evidence type="ECO:0000313" key="1">
    <source>
        <dbReference type="EMBL" id="KAG1779680.1"/>
    </source>
</evidence>
<dbReference type="AlphaFoldDB" id="A0A9P6ZZH9"/>